<dbReference type="InterPro" id="IPR008332">
    <property type="entry name" value="MethylG_MeTrfase_N"/>
</dbReference>
<dbReference type="InterPro" id="IPR023546">
    <property type="entry name" value="MGMT"/>
</dbReference>
<feature type="domain" description="Methylated-DNA-[protein]-cysteine S-methyltransferase DNA binding" evidence="9">
    <location>
        <begin position="80"/>
        <end position="159"/>
    </location>
</feature>
<accession>A0ABT7E036</accession>
<evidence type="ECO:0000256" key="3">
    <source>
        <dbReference type="ARBA" id="ARBA00022603"/>
    </source>
</evidence>
<comment type="miscellaneous">
    <text evidence="8">This enzyme catalyzes only one turnover and therefore is not strictly catalytic. According to one definition, an enzyme is a biocatalyst that acts repeatedly and over many reaction cycles.</text>
</comment>
<feature type="domain" description="Methylguanine DNA methyltransferase ribonuclease-like" evidence="10">
    <location>
        <begin position="6"/>
        <end position="76"/>
    </location>
</feature>
<reference evidence="11" key="1">
    <citation type="submission" date="2023-03" db="EMBL/GenBank/DDBJ databases">
        <title>Chitinimonas shenzhenensis gen. nov., sp. nov., a novel member of family Burkholderiaceae isolated from activated sludge collected in Shen Zhen, China.</title>
        <authorList>
            <person name="Wang X."/>
        </authorList>
    </citation>
    <scope>NUCLEOTIDE SEQUENCE</scope>
    <source>
        <strain evidence="11">DQS-5</strain>
    </source>
</reference>
<dbReference type="RefSeq" id="WP_284101982.1">
    <property type="nucleotide sequence ID" value="NZ_JARRAF010000022.1"/>
</dbReference>
<dbReference type="InterPro" id="IPR036631">
    <property type="entry name" value="MGMT_N_sf"/>
</dbReference>
<dbReference type="Gene3D" id="1.10.10.10">
    <property type="entry name" value="Winged helix-like DNA-binding domain superfamily/Winged helix DNA-binding domain"/>
    <property type="match status" value="1"/>
</dbReference>
<evidence type="ECO:0000256" key="8">
    <source>
        <dbReference type="HAMAP-Rule" id="MF_00772"/>
    </source>
</evidence>
<comment type="catalytic activity">
    <reaction evidence="1 8">
        <text>a 4-O-methyl-thymidine in DNA + L-cysteinyl-[protein] = a thymidine in DNA + S-methyl-L-cysteinyl-[protein]</text>
        <dbReference type="Rhea" id="RHEA:53428"/>
        <dbReference type="Rhea" id="RHEA-COMP:10131"/>
        <dbReference type="Rhea" id="RHEA-COMP:10132"/>
        <dbReference type="Rhea" id="RHEA-COMP:13555"/>
        <dbReference type="Rhea" id="RHEA-COMP:13556"/>
        <dbReference type="ChEBI" id="CHEBI:29950"/>
        <dbReference type="ChEBI" id="CHEBI:82612"/>
        <dbReference type="ChEBI" id="CHEBI:137386"/>
        <dbReference type="ChEBI" id="CHEBI:137387"/>
        <dbReference type="EC" id="2.1.1.63"/>
    </reaction>
</comment>
<comment type="caution">
    <text evidence="11">The sequence shown here is derived from an EMBL/GenBank/DDBJ whole genome shotgun (WGS) entry which is preliminary data.</text>
</comment>
<dbReference type="InterPro" id="IPR036388">
    <property type="entry name" value="WH-like_DNA-bd_sf"/>
</dbReference>
<dbReference type="GO" id="GO:0032259">
    <property type="term" value="P:methylation"/>
    <property type="evidence" value="ECO:0007669"/>
    <property type="project" value="UniProtKB-KW"/>
</dbReference>
<protein>
    <recommendedName>
        <fullName evidence="8">Methylated-DNA--protein-cysteine methyltransferase</fullName>
        <ecNumber evidence="8">2.1.1.63</ecNumber>
    </recommendedName>
    <alternativeName>
        <fullName evidence="8">6-O-methylguanine-DNA methyltransferase</fullName>
        <shortName evidence="8">MGMT</shortName>
    </alternativeName>
    <alternativeName>
        <fullName evidence="8">O-6-methylguanine-DNA-alkyltransferase</fullName>
    </alternativeName>
</protein>
<name>A0ABT7E036_9NEIS</name>
<dbReference type="InterPro" id="IPR036217">
    <property type="entry name" value="MethylDNA_cys_MeTrfase_DNAb"/>
</dbReference>
<feature type="active site" description="Nucleophile; methyl group acceptor" evidence="8">
    <location>
        <position position="131"/>
    </location>
</feature>
<evidence type="ECO:0000256" key="4">
    <source>
        <dbReference type="ARBA" id="ARBA00022679"/>
    </source>
</evidence>
<comment type="subcellular location">
    <subcellularLocation>
        <location evidence="8">Cytoplasm</location>
    </subcellularLocation>
</comment>
<dbReference type="EMBL" id="JARRAF010000022">
    <property type="protein sequence ID" value="MDK2125672.1"/>
    <property type="molecule type" value="Genomic_DNA"/>
</dbReference>
<dbReference type="Gene3D" id="3.30.160.70">
    <property type="entry name" value="Methylated DNA-protein cysteine methyltransferase domain"/>
    <property type="match status" value="1"/>
</dbReference>
<dbReference type="HAMAP" id="MF_00772">
    <property type="entry name" value="OGT"/>
    <property type="match status" value="1"/>
</dbReference>
<comment type="catalytic activity">
    <reaction evidence="7 8">
        <text>a 6-O-methyl-2'-deoxyguanosine in DNA + L-cysteinyl-[protein] = S-methyl-L-cysteinyl-[protein] + a 2'-deoxyguanosine in DNA</text>
        <dbReference type="Rhea" id="RHEA:24000"/>
        <dbReference type="Rhea" id="RHEA-COMP:10131"/>
        <dbReference type="Rhea" id="RHEA-COMP:10132"/>
        <dbReference type="Rhea" id="RHEA-COMP:11367"/>
        <dbReference type="Rhea" id="RHEA-COMP:11368"/>
        <dbReference type="ChEBI" id="CHEBI:29950"/>
        <dbReference type="ChEBI" id="CHEBI:82612"/>
        <dbReference type="ChEBI" id="CHEBI:85445"/>
        <dbReference type="ChEBI" id="CHEBI:85448"/>
        <dbReference type="EC" id="2.1.1.63"/>
    </reaction>
</comment>
<evidence type="ECO:0000256" key="6">
    <source>
        <dbReference type="ARBA" id="ARBA00023204"/>
    </source>
</evidence>
<dbReference type="NCBIfam" id="TIGR00589">
    <property type="entry name" value="ogt"/>
    <property type="match status" value="1"/>
</dbReference>
<dbReference type="Pfam" id="PF02870">
    <property type="entry name" value="Methyltransf_1N"/>
    <property type="match status" value="1"/>
</dbReference>
<proteinExistence type="inferred from homology"/>
<dbReference type="GO" id="GO:0003908">
    <property type="term" value="F:methylated-DNA-[protein]-cysteine S-methyltransferase activity"/>
    <property type="evidence" value="ECO:0007669"/>
    <property type="project" value="UniProtKB-EC"/>
</dbReference>
<comment type="similarity">
    <text evidence="8">Belongs to the MGMT family.</text>
</comment>
<evidence type="ECO:0000256" key="2">
    <source>
        <dbReference type="ARBA" id="ARBA00022490"/>
    </source>
</evidence>
<evidence type="ECO:0000259" key="10">
    <source>
        <dbReference type="Pfam" id="PF02870"/>
    </source>
</evidence>
<keyword evidence="4 8" id="KW-0808">Transferase</keyword>
<dbReference type="Pfam" id="PF01035">
    <property type="entry name" value="DNA_binding_1"/>
    <property type="match status" value="1"/>
</dbReference>
<keyword evidence="2 8" id="KW-0963">Cytoplasm</keyword>
<sequence>MKTSFYGQFPTPLGTVAAAQDAAGRLTRLVFLAGTAKGGEQGPAEQRDDARFDTVALQLDDFFRGERSRFDLPLAPAGTDFQQKVWAALLQIPMGETRSYGELARQLGLPHGARAVGRANATNPIALVIPCHRVIGANGALTGYAGGLGLKQQLLAFEQRQFTLGDETWLR</sequence>
<dbReference type="InterPro" id="IPR014048">
    <property type="entry name" value="MethylDNA_cys_MeTrfase_DNA-bd"/>
</dbReference>
<keyword evidence="12" id="KW-1185">Reference proteome</keyword>
<evidence type="ECO:0000256" key="5">
    <source>
        <dbReference type="ARBA" id="ARBA00022763"/>
    </source>
</evidence>
<dbReference type="EC" id="2.1.1.63" evidence="8"/>
<organism evidence="11 12">
    <name type="scientific">Parachitinimonas caeni</name>
    <dbReference type="NCBI Taxonomy" id="3031301"/>
    <lineage>
        <taxon>Bacteria</taxon>
        <taxon>Pseudomonadati</taxon>
        <taxon>Pseudomonadota</taxon>
        <taxon>Betaproteobacteria</taxon>
        <taxon>Neisseriales</taxon>
        <taxon>Chitinibacteraceae</taxon>
        <taxon>Parachitinimonas</taxon>
    </lineage>
</organism>
<dbReference type="CDD" id="cd06445">
    <property type="entry name" value="ATase"/>
    <property type="match status" value="1"/>
</dbReference>
<keyword evidence="3 8" id="KW-0489">Methyltransferase</keyword>
<evidence type="ECO:0000313" key="11">
    <source>
        <dbReference type="EMBL" id="MDK2125672.1"/>
    </source>
</evidence>
<evidence type="ECO:0000259" key="9">
    <source>
        <dbReference type="Pfam" id="PF01035"/>
    </source>
</evidence>
<dbReference type="SUPFAM" id="SSF46767">
    <property type="entry name" value="Methylated DNA-protein cysteine methyltransferase, C-terminal domain"/>
    <property type="match status" value="1"/>
</dbReference>
<evidence type="ECO:0000313" key="12">
    <source>
        <dbReference type="Proteomes" id="UP001172778"/>
    </source>
</evidence>
<comment type="function">
    <text evidence="8">Involved in the cellular defense against the biological effects of O6-methylguanine (O6-MeG) and O4-methylthymine (O4-MeT) in DNA. Repairs the methylated nucleobase in DNA by stoichiometrically transferring the methyl group to a cysteine residue in the enzyme. This is a suicide reaction: the enzyme is irreversibly inactivated.</text>
</comment>
<evidence type="ECO:0000256" key="1">
    <source>
        <dbReference type="ARBA" id="ARBA00001286"/>
    </source>
</evidence>
<dbReference type="PANTHER" id="PTHR10815:SF5">
    <property type="entry name" value="METHYLATED-DNA--PROTEIN-CYSTEINE METHYLTRANSFERASE"/>
    <property type="match status" value="1"/>
</dbReference>
<dbReference type="PROSITE" id="PS00374">
    <property type="entry name" value="MGMT"/>
    <property type="match status" value="1"/>
</dbReference>
<dbReference type="Proteomes" id="UP001172778">
    <property type="component" value="Unassembled WGS sequence"/>
</dbReference>
<dbReference type="PANTHER" id="PTHR10815">
    <property type="entry name" value="METHYLATED-DNA--PROTEIN-CYSTEINE METHYLTRANSFERASE"/>
    <property type="match status" value="1"/>
</dbReference>
<dbReference type="SUPFAM" id="SSF53155">
    <property type="entry name" value="Methylated DNA-protein cysteine methyltransferase domain"/>
    <property type="match status" value="1"/>
</dbReference>
<dbReference type="InterPro" id="IPR001497">
    <property type="entry name" value="MethylDNA_cys_MeTrfase_AS"/>
</dbReference>
<gene>
    <name evidence="11" type="ORF">PZA18_16580</name>
</gene>
<keyword evidence="6 8" id="KW-0234">DNA repair</keyword>
<keyword evidence="5 8" id="KW-0227">DNA damage</keyword>
<evidence type="ECO:0000256" key="7">
    <source>
        <dbReference type="ARBA" id="ARBA00049348"/>
    </source>
</evidence>